<sequence length="311" mass="34574">MNSFITGLQVNPNPSNKVRETFDGIEFPPSLPASAILSNGLNLRLALDIGHFWRNVGLSDGAINDRAERLGKALTNDGPEIQIRRAIYGIASLGSTMVYSLGDSHREIFRGMTMAAMMDHQNYYYRWFGWISGENYQRYLDSFFGPTSDLPPFPFDSIAAAQIKRAWQPYLSSIPSSFLRDPVSLGSLPPDVWLASGFVAFLILIVRLPFVAMLFFPCGSRGFWCGVFVSCRRHSVCKRPNPFLLGCNLNCSGCINPAPGAASNRYSRLTALSGSVFAAPIWSCDLSSLGYRPLDWRLQMRSNLQIVRIGH</sequence>
<organism evidence="1 2">
    <name type="scientific">Rhizobium ruizarguesonis</name>
    <dbReference type="NCBI Taxonomy" id="2081791"/>
    <lineage>
        <taxon>Bacteria</taxon>
        <taxon>Pseudomonadati</taxon>
        <taxon>Pseudomonadota</taxon>
        <taxon>Alphaproteobacteria</taxon>
        <taxon>Hyphomicrobiales</taxon>
        <taxon>Rhizobiaceae</taxon>
        <taxon>Rhizobium/Agrobacterium group</taxon>
        <taxon>Rhizobium</taxon>
    </lineage>
</organism>
<reference evidence="1" key="1">
    <citation type="submission" date="2024-10" db="EMBL/GenBank/DDBJ databases">
        <title>Strain of Rhizobium-related bacteria isolated fromm roots of Vavilovia formosa.</title>
        <authorList>
            <person name="Kimeklis A."/>
            <person name="Afonin A."/>
        </authorList>
    </citation>
    <scope>NUCLEOTIDE SEQUENCE</scope>
    <source>
        <strain evidence="1">Vaf-46</strain>
    </source>
</reference>
<name>A0ACD5ELZ0_9HYPH</name>
<evidence type="ECO:0000313" key="2">
    <source>
        <dbReference type="Proteomes" id="UP000078465"/>
    </source>
</evidence>
<dbReference type="EMBL" id="CP171853">
    <property type="protein sequence ID" value="XKM40131.1"/>
    <property type="molecule type" value="Genomic_DNA"/>
</dbReference>
<protein>
    <submittedName>
        <fullName evidence="1">Uncharacterized protein</fullName>
    </submittedName>
</protein>
<evidence type="ECO:0000313" key="1">
    <source>
        <dbReference type="EMBL" id="XKM40131.1"/>
    </source>
</evidence>
<gene>
    <name evidence="1" type="ORF">A4U53_029555</name>
</gene>
<dbReference type="Proteomes" id="UP000078465">
    <property type="component" value="Chromosome"/>
</dbReference>
<accession>A0ACD5ELZ0</accession>
<proteinExistence type="predicted"/>